<dbReference type="Proteomes" id="UP001206890">
    <property type="component" value="Unassembled WGS sequence"/>
</dbReference>
<gene>
    <name evidence="2" type="ORF">AB6N35_00255</name>
    <name evidence="1" type="ORF">M3D93_15800</name>
</gene>
<evidence type="ECO:0000313" key="1">
    <source>
        <dbReference type="EMBL" id="MCT2119196.1"/>
    </source>
</evidence>
<dbReference type="AlphaFoldDB" id="A0AAW5QBC7"/>
<evidence type="ECO:0000313" key="3">
    <source>
        <dbReference type="Proteomes" id="UP001206890"/>
    </source>
</evidence>
<reference evidence="2" key="3">
    <citation type="submission" date="2024-07" db="EMBL/GenBank/DDBJ databases">
        <authorList>
            <person name="Wildschutte H."/>
        </authorList>
    </citation>
    <scope>NUCLEOTIDE SEQUENCE</scope>
    <source>
        <strain evidence="2">N60</strain>
    </source>
</reference>
<name>A0AAW5QBC7_9ACTN</name>
<dbReference type="Proteomes" id="UP001560293">
    <property type="component" value="Unassembled WGS sequence"/>
</dbReference>
<sequence>MAPPRTTEGRTQLNALIDEKLFADVQRLWRESGNPKRWQVVEEIVRLGVEAYEAVPKDHRGGQQELLQAG</sequence>
<dbReference type="EMBL" id="JALXTC010000117">
    <property type="protein sequence ID" value="MCT2119196.1"/>
    <property type="molecule type" value="Genomic_DNA"/>
</dbReference>
<comment type="caution">
    <text evidence="1">The sequence shown here is derived from an EMBL/GenBank/DDBJ whole genome shotgun (WGS) entry which is preliminary data.</text>
</comment>
<accession>A0AAW5QBC7</accession>
<reference evidence="4" key="2">
    <citation type="submission" date="2024-07" db="EMBL/GenBank/DDBJ databases">
        <title>Pseudomonas strain that inhibits Aeromonas fish pathogens.</title>
        <authorList>
            <person name="Wildschutte H."/>
        </authorList>
    </citation>
    <scope>NUCLEOTIDE SEQUENCE [LARGE SCALE GENOMIC DNA]</scope>
    <source>
        <strain evidence="4">n60</strain>
    </source>
</reference>
<protein>
    <submittedName>
        <fullName evidence="1">Uncharacterized protein</fullName>
    </submittedName>
</protein>
<dbReference type="RefSeq" id="WP_132064161.1">
    <property type="nucleotide sequence ID" value="NZ_JALXRO010000055.1"/>
</dbReference>
<dbReference type="EMBL" id="JBFTEZ010000001">
    <property type="protein sequence ID" value="MEX6462797.1"/>
    <property type="molecule type" value="Genomic_DNA"/>
</dbReference>
<evidence type="ECO:0000313" key="2">
    <source>
        <dbReference type="EMBL" id="MEX6462797.1"/>
    </source>
</evidence>
<reference evidence="1" key="1">
    <citation type="submission" date="2022-04" db="EMBL/GenBank/DDBJ databases">
        <title>Human microbiome associated bacterial genomes.</title>
        <authorList>
            <person name="Sandstrom S."/>
            <person name="Salamzade R."/>
            <person name="Kalan L.R."/>
        </authorList>
    </citation>
    <scope>NUCLEOTIDE SEQUENCE</scope>
    <source>
        <strain evidence="1">P3-SID1762</strain>
    </source>
</reference>
<proteinExistence type="predicted"/>
<evidence type="ECO:0000313" key="4">
    <source>
        <dbReference type="Proteomes" id="UP001560293"/>
    </source>
</evidence>
<keyword evidence="4" id="KW-1185">Reference proteome</keyword>
<organism evidence="1 3">
    <name type="scientific">Dietzia cinnamea</name>
    <dbReference type="NCBI Taxonomy" id="321318"/>
    <lineage>
        <taxon>Bacteria</taxon>
        <taxon>Bacillati</taxon>
        <taxon>Actinomycetota</taxon>
        <taxon>Actinomycetes</taxon>
        <taxon>Mycobacteriales</taxon>
        <taxon>Dietziaceae</taxon>
        <taxon>Dietzia</taxon>
    </lineage>
</organism>